<evidence type="ECO:0000313" key="1">
    <source>
        <dbReference type="EMBL" id="AFO47289.1"/>
    </source>
</evidence>
<dbReference type="KEGG" id="ppx:T1E_1434"/>
<gene>
    <name evidence="1" type="ordered locus">T1E_1434</name>
</gene>
<dbReference type="PATRIC" id="fig|1196325.3.peg.1434"/>
<accession>I7C6G9</accession>
<protein>
    <submittedName>
        <fullName evidence="1">Uncharacterized protein</fullName>
    </submittedName>
</protein>
<name>I7C6G9_PSEPT</name>
<dbReference type="EMBL" id="CP003734">
    <property type="protein sequence ID" value="AFO47289.1"/>
    <property type="molecule type" value="Genomic_DNA"/>
</dbReference>
<organism evidence="1 2">
    <name type="scientific">Pseudomonas putida (strain DOT-T1E)</name>
    <dbReference type="NCBI Taxonomy" id="1196325"/>
    <lineage>
        <taxon>Bacteria</taxon>
        <taxon>Pseudomonadati</taxon>
        <taxon>Pseudomonadota</taxon>
        <taxon>Gammaproteobacteria</taxon>
        <taxon>Pseudomonadales</taxon>
        <taxon>Pseudomonadaceae</taxon>
        <taxon>Pseudomonas</taxon>
    </lineage>
</organism>
<dbReference type="HOGENOM" id="CLU_3347479_0_0_6"/>
<reference evidence="2" key="1">
    <citation type="journal article" date="2013" name="Microb. Biotechnol.">
        <title>Metabolic potential of the organic-solvent tolerant Pseudomonas putida DOT-T1E deduced from its annotated genome.</title>
        <authorList>
            <person name="Udaondo Z."/>
            <person name="Molina L."/>
            <person name="Daniels C."/>
            <person name="Gomez M.J."/>
            <person name="Molina-Henares M.A."/>
            <person name="Matilla M.A."/>
            <person name="Roca A."/>
            <person name="Fernandez M."/>
            <person name="Duque E."/>
            <person name="Segura A."/>
            <person name="Ramos J.L."/>
        </authorList>
    </citation>
    <scope>NUCLEOTIDE SEQUENCE [LARGE SCALE GENOMIC DNA]</scope>
    <source>
        <strain evidence="2">DOT-T1E</strain>
    </source>
</reference>
<sequence length="37" mass="3984">MGGRVEVKRHVAIPWGLIGPPGGHEKAPRVRGQVLDL</sequence>
<dbReference type="AlphaFoldDB" id="I7C6G9"/>
<proteinExistence type="predicted"/>
<evidence type="ECO:0000313" key="2">
    <source>
        <dbReference type="Proteomes" id="UP000006503"/>
    </source>
</evidence>
<dbReference type="Proteomes" id="UP000006503">
    <property type="component" value="Chromosome"/>
</dbReference>